<sequence length="672" mass="74444">MGCVISKLKAEDVVGRCKARKRLMKKAVQQRLAFAAAHAAYIASLRSVGAALRQFAEEEGGLPAREQGNLECIPEPPPPPPLMDDPSLSPGTNLDTSLAKRLEFTFIESDVVSSQGQVLESKTSEHTVDTSSLSIEVEDFSTPPVPNAKAHKRNVSVATTTAEIDVADNSQGRGNSARHLPVHRENTAANVDDIGKCSPASYDHDGYTDNDLSLILKLNAKKDLPQIIREIDEEFLEASAGGVDVTRTLEIYGSQAAHAGFSKGTTHRSARVFSVLSWNWSRSPVRRSGGELESQQKDSDSGKKSHALTLERLLAWEKKLVEEVKVVNALRDEQVKKCSILRRQETKGDDATEIEKTRVELKRLHSLLLVANHAVESTVEAIEDLRDEELHPQLVELIGGLMNMWISMHRSHAKQTHIIVHIKNIDAMLCQEPTSEAHHQTTLLLEKELLGWHESFCKLVSSQRAYMSALYGWLKLTLIPIPTGRDKIEVDGDRYDQGRDDLDTCRLCEEWQRALGCLPDRVASEAIKSLAEVVKAVVAKQGEEMKQKKKADKLEKHWKRKMCALQPLEVEENATVGGRREKTRTKGEDDDGLSSDSSNFGMAERKAALAALRKKVEGEMMKHVKAVQDTRVLTMNNLQTGLPGVLEAMTGFSAVCSQAFQHLHSLTLSLHL</sequence>
<dbReference type="AlphaFoldDB" id="A0A8T2RGF2"/>
<dbReference type="PANTHER" id="PTHR21450">
    <property type="entry name" value="PROTEIN ALTERED PHOSPHATE STARVATION RESPONSE 1"/>
    <property type="match status" value="1"/>
</dbReference>
<feature type="compositionally biased region" description="Basic and acidic residues" evidence="1">
    <location>
        <begin position="288"/>
        <end position="303"/>
    </location>
</feature>
<reference evidence="4 5" key="1">
    <citation type="submission" date="2021-08" db="EMBL/GenBank/DDBJ databases">
        <title>WGS assembly of Ceratopteris richardii.</title>
        <authorList>
            <person name="Marchant D.B."/>
            <person name="Chen G."/>
            <person name="Jenkins J."/>
            <person name="Shu S."/>
            <person name="Leebens-Mack J."/>
            <person name="Grimwood J."/>
            <person name="Schmutz J."/>
            <person name="Soltis P."/>
            <person name="Soltis D."/>
            <person name="Chen Z.-H."/>
        </authorList>
    </citation>
    <scope>NUCLEOTIDE SEQUENCE [LARGE SCALE GENOMIC DNA]</scope>
    <source>
        <strain evidence="4">Whitten #5841</strain>
        <tissue evidence="4">Leaf</tissue>
    </source>
</reference>
<dbReference type="InterPro" id="IPR006867">
    <property type="entry name" value="DUF632"/>
</dbReference>
<evidence type="ECO:0008006" key="6">
    <source>
        <dbReference type="Google" id="ProtNLM"/>
    </source>
</evidence>
<dbReference type="InterPro" id="IPR006868">
    <property type="entry name" value="DUF630"/>
</dbReference>
<comment type="caution">
    <text evidence="4">The sequence shown here is derived from an EMBL/GenBank/DDBJ whole genome shotgun (WGS) entry which is preliminary data.</text>
</comment>
<dbReference type="Pfam" id="PF04783">
    <property type="entry name" value="DUF630"/>
    <property type="match status" value="1"/>
</dbReference>
<feature type="region of interest" description="Disordered" evidence="1">
    <location>
        <begin position="573"/>
        <end position="598"/>
    </location>
</feature>
<feature type="compositionally biased region" description="Basic and acidic residues" evidence="1">
    <location>
        <begin position="578"/>
        <end position="587"/>
    </location>
</feature>
<dbReference type="PANTHER" id="PTHR21450:SF23">
    <property type="entry name" value="PROTEIN ALTERED PHOSPHATE STARVATION RESPONSE 1"/>
    <property type="match status" value="1"/>
</dbReference>
<gene>
    <name evidence="4" type="ORF">KP509_27G029900</name>
</gene>
<evidence type="ECO:0000313" key="4">
    <source>
        <dbReference type="EMBL" id="KAH7295040.1"/>
    </source>
</evidence>
<proteinExistence type="predicted"/>
<evidence type="ECO:0000313" key="5">
    <source>
        <dbReference type="Proteomes" id="UP000825935"/>
    </source>
</evidence>
<feature type="region of interest" description="Disordered" evidence="1">
    <location>
        <begin position="284"/>
        <end position="304"/>
    </location>
</feature>
<organism evidence="4 5">
    <name type="scientific">Ceratopteris richardii</name>
    <name type="common">Triangle waterfern</name>
    <dbReference type="NCBI Taxonomy" id="49495"/>
    <lineage>
        <taxon>Eukaryota</taxon>
        <taxon>Viridiplantae</taxon>
        <taxon>Streptophyta</taxon>
        <taxon>Embryophyta</taxon>
        <taxon>Tracheophyta</taxon>
        <taxon>Polypodiopsida</taxon>
        <taxon>Polypodiidae</taxon>
        <taxon>Polypodiales</taxon>
        <taxon>Pteridineae</taxon>
        <taxon>Pteridaceae</taxon>
        <taxon>Parkerioideae</taxon>
        <taxon>Ceratopteris</taxon>
    </lineage>
</organism>
<evidence type="ECO:0000259" key="2">
    <source>
        <dbReference type="Pfam" id="PF04782"/>
    </source>
</evidence>
<feature type="domain" description="DUF632" evidence="2">
    <location>
        <begin position="225"/>
        <end position="535"/>
    </location>
</feature>
<dbReference type="EMBL" id="CM035432">
    <property type="protein sequence ID" value="KAH7295040.1"/>
    <property type="molecule type" value="Genomic_DNA"/>
</dbReference>
<evidence type="ECO:0000256" key="1">
    <source>
        <dbReference type="SAM" id="MobiDB-lite"/>
    </source>
</evidence>
<feature type="domain" description="DUF630" evidence="3">
    <location>
        <begin position="1"/>
        <end position="59"/>
    </location>
</feature>
<evidence type="ECO:0000259" key="3">
    <source>
        <dbReference type="Pfam" id="PF04783"/>
    </source>
</evidence>
<accession>A0A8T2RGF2</accession>
<dbReference type="OMA" id="EEQWDET"/>
<keyword evidence="5" id="KW-1185">Reference proteome</keyword>
<dbReference type="Pfam" id="PF04782">
    <property type="entry name" value="DUF632"/>
    <property type="match status" value="1"/>
</dbReference>
<dbReference type="OrthoDB" id="1919226at2759"/>
<name>A0A8T2RGF2_CERRI</name>
<dbReference type="Proteomes" id="UP000825935">
    <property type="component" value="Chromosome 27"/>
</dbReference>
<protein>
    <recommendedName>
        <fullName evidence="6">Nitrate regulatory gene2 protein</fullName>
    </recommendedName>
</protein>